<dbReference type="Proteomes" id="UP001151760">
    <property type="component" value="Unassembled WGS sequence"/>
</dbReference>
<name>A0ABQ4WK96_9ASTR</name>
<dbReference type="EMBL" id="BQNB010008717">
    <property type="protein sequence ID" value="GJS53321.1"/>
    <property type="molecule type" value="Genomic_DNA"/>
</dbReference>
<comment type="caution">
    <text evidence="1">The sequence shown here is derived from an EMBL/GenBank/DDBJ whole genome shotgun (WGS) entry which is preliminary data.</text>
</comment>
<reference evidence="1" key="2">
    <citation type="submission" date="2022-01" db="EMBL/GenBank/DDBJ databases">
        <authorList>
            <person name="Yamashiro T."/>
            <person name="Shiraishi A."/>
            <person name="Satake H."/>
            <person name="Nakayama K."/>
        </authorList>
    </citation>
    <scope>NUCLEOTIDE SEQUENCE</scope>
</reference>
<evidence type="ECO:0000313" key="1">
    <source>
        <dbReference type="EMBL" id="GJS53321.1"/>
    </source>
</evidence>
<sequence length="242" mass="27341">MCLGAEVRMRVEHTLEQKDKLEDKCVEQAALLSEKDVEIADLKSLLSLKEAEVIEAILFRGQLFVVEAADAAKAIKSERDSLADQRSLLESAFKLFKGRMDACRLSRTVLGKGFYEVRCLSFWRWMTHLEGRFFILASCQHIWTTVDSRLMGLKLYAGGIKKRDCIWKAGRDLSVIEAYDPSAKANNVDAMNALRTVDFSLLSVLKSKKDACMADLMVIFLRLEGPLVRYPSIAEKNCKPII</sequence>
<reference evidence="1" key="1">
    <citation type="journal article" date="2022" name="Int. J. Mol. Sci.">
        <title>Draft Genome of Tanacetum Coccineum: Genomic Comparison of Closely Related Tanacetum-Family Plants.</title>
        <authorList>
            <person name="Yamashiro T."/>
            <person name="Shiraishi A."/>
            <person name="Nakayama K."/>
            <person name="Satake H."/>
        </authorList>
    </citation>
    <scope>NUCLEOTIDE SEQUENCE</scope>
</reference>
<gene>
    <name evidence="1" type="ORF">Tco_0626683</name>
</gene>
<organism evidence="1 2">
    <name type="scientific">Tanacetum coccineum</name>
    <dbReference type="NCBI Taxonomy" id="301880"/>
    <lineage>
        <taxon>Eukaryota</taxon>
        <taxon>Viridiplantae</taxon>
        <taxon>Streptophyta</taxon>
        <taxon>Embryophyta</taxon>
        <taxon>Tracheophyta</taxon>
        <taxon>Spermatophyta</taxon>
        <taxon>Magnoliopsida</taxon>
        <taxon>eudicotyledons</taxon>
        <taxon>Gunneridae</taxon>
        <taxon>Pentapetalae</taxon>
        <taxon>asterids</taxon>
        <taxon>campanulids</taxon>
        <taxon>Asterales</taxon>
        <taxon>Asteraceae</taxon>
        <taxon>Asteroideae</taxon>
        <taxon>Anthemideae</taxon>
        <taxon>Anthemidinae</taxon>
        <taxon>Tanacetum</taxon>
    </lineage>
</organism>
<accession>A0ABQ4WK96</accession>
<keyword evidence="2" id="KW-1185">Reference proteome</keyword>
<evidence type="ECO:0000313" key="2">
    <source>
        <dbReference type="Proteomes" id="UP001151760"/>
    </source>
</evidence>
<proteinExistence type="predicted"/>
<protein>
    <submittedName>
        <fullName evidence="1">Uncharacterized protein</fullName>
    </submittedName>
</protein>